<dbReference type="Pfam" id="PF03321">
    <property type="entry name" value="GH3"/>
    <property type="match status" value="1"/>
</dbReference>
<name>A0A816BI64_9BILA</name>
<gene>
    <name evidence="2" type="ORF">GPM918_LOCUS42928</name>
    <name evidence="1" type="ORF">OVA965_LOCUS39503</name>
    <name evidence="4" type="ORF">SRO942_LOCUS44281</name>
    <name evidence="3" type="ORF">TMI583_LOCUS40812</name>
</gene>
<dbReference type="EMBL" id="CAJOBA010063546">
    <property type="protein sequence ID" value="CAF4345777.1"/>
    <property type="molecule type" value="Genomic_DNA"/>
</dbReference>
<dbReference type="Proteomes" id="UP000682733">
    <property type="component" value="Unassembled WGS sequence"/>
</dbReference>
<accession>A0A816BI64</accession>
<evidence type="ECO:0000313" key="4">
    <source>
        <dbReference type="EMBL" id="CAF4490011.1"/>
    </source>
</evidence>
<organism evidence="2 5">
    <name type="scientific">Didymodactylos carnosus</name>
    <dbReference type="NCBI Taxonomy" id="1234261"/>
    <lineage>
        <taxon>Eukaryota</taxon>
        <taxon>Metazoa</taxon>
        <taxon>Spiralia</taxon>
        <taxon>Gnathifera</taxon>
        <taxon>Rotifera</taxon>
        <taxon>Eurotatoria</taxon>
        <taxon>Bdelloidea</taxon>
        <taxon>Philodinida</taxon>
        <taxon>Philodinidae</taxon>
        <taxon>Didymodactylos</taxon>
    </lineage>
</organism>
<evidence type="ECO:0000313" key="1">
    <source>
        <dbReference type="EMBL" id="CAF1555070.1"/>
    </source>
</evidence>
<dbReference type="EMBL" id="CAJNOK010041025">
    <property type="protein sequence ID" value="CAF1555070.1"/>
    <property type="molecule type" value="Genomic_DNA"/>
</dbReference>
<dbReference type="AlphaFoldDB" id="A0A816BI64"/>
<protein>
    <submittedName>
        <fullName evidence="2">Uncharacterized protein</fullName>
    </submittedName>
</protein>
<keyword evidence="5" id="KW-1185">Reference proteome</keyword>
<dbReference type="Proteomes" id="UP000681722">
    <property type="component" value="Unassembled WGS sequence"/>
</dbReference>
<dbReference type="OrthoDB" id="10004661at2759"/>
<evidence type="ECO:0000313" key="3">
    <source>
        <dbReference type="EMBL" id="CAF4345777.1"/>
    </source>
</evidence>
<dbReference type="EMBL" id="CAJNOQ010037493">
    <property type="protein sequence ID" value="CAF1608574.1"/>
    <property type="molecule type" value="Genomic_DNA"/>
</dbReference>
<reference evidence="2" key="1">
    <citation type="submission" date="2021-02" db="EMBL/GenBank/DDBJ databases">
        <authorList>
            <person name="Nowell W R."/>
        </authorList>
    </citation>
    <scope>NUCLEOTIDE SEQUENCE</scope>
</reference>
<proteinExistence type="predicted"/>
<evidence type="ECO:0000313" key="2">
    <source>
        <dbReference type="EMBL" id="CAF1608574.1"/>
    </source>
</evidence>
<dbReference type="Proteomes" id="UP000677228">
    <property type="component" value="Unassembled WGS sequence"/>
</dbReference>
<dbReference type="EMBL" id="CAJOBC010104142">
    <property type="protein sequence ID" value="CAF4490011.1"/>
    <property type="molecule type" value="Genomic_DNA"/>
</dbReference>
<comment type="caution">
    <text evidence="2">The sequence shown here is derived from an EMBL/GenBank/DDBJ whole genome shotgun (WGS) entry which is preliminary data.</text>
</comment>
<evidence type="ECO:0000313" key="5">
    <source>
        <dbReference type="Proteomes" id="UP000663829"/>
    </source>
</evidence>
<dbReference type="Proteomes" id="UP000663829">
    <property type="component" value="Unassembled WGS sequence"/>
</dbReference>
<sequence>MFYYRHPADHATYLKRLNEKSRSEVVNGDYPSIWRFASSPDAYEILDCGHLEPYYIQILFALKERDNVRSIGSVFVPNLLQLFDVIQLNWRQMVHDLKTAKPADDSPIWSSISLALRQTLIEKLRPPEPKLVDNI</sequence>